<dbReference type="GO" id="GO:0016787">
    <property type="term" value="F:hydrolase activity"/>
    <property type="evidence" value="ECO:0007669"/>
    <property type="project" value="UniProtKB-KW"/>
</dbReference>
<dbReference type="Gene3D" id="3.30.70.240">
    <property type="match status" value="1"/>
</dbReference>
<keyword evidence="4 9" id="KW-0479">Metal-binding</keyword>
<keyword evidence="3 9" id="KW-0540">Nuclease</keyword>
<dbReference type="RefSeq" id="WP_083397051.1">
    <property type="nucleotide sequence ID" value="NZ_CP047056.1"/>
</dbReference>
<dbReference type="GO" id="GO:0043571">
    <property type="term" value="P:maintenance of CRISPR repeat elements"/>
    <property type="evidence" value="ECO:0007669"/>
    <property type="project" value="UniProtKB-UniRule"/>
</dbReference>
<organism evidence="10 11">
    <name type="scientific">Succinivibrio dextrinosolvens</name>
    <dbReference type="NCBI Taxonomy" id="83771"/>
    <lineage>
        <taxon>Bacteria</taxon>
        <taxon>Pseudomonadati</taxon>
        <taxon>Pseudomonadota</taxon>
        <taxon>Gammaproteobacteria</taxon>
        <taxon>Aeromonadales</taxon>
        <taxon>Succinivibrionaceae</taxon>
        <taxon>Succinivibrio</taxon>
    </lineage>
</organism>
<evidence type="ECO:0000256" key="3">
    <source>
        <dbReference type="ARBA" id="ARBA00022722"/>
    </source>
</evidence>
<evidence type="ECO:0000256" key="1">
    <source>
        <dbReference type="ARBA" id="ARBA00001946"/>
    </source>
</evidence>
<comment type="cofactor">
    <cofactor evidence="1 9">
        <name>Mg(2+)</name>
        <dbReference type="ChEBI" id="CHEBI:18420"/>
    </cofactor>
</comment>
<accession>A0A662ZCR1</accession>
<proteinExistence type="inferred from homology"/>
<dbReference type="PANTHER" id="PTHR34405">
    <property type="entry name" value="CRISPR-ASSOCIATED ENDORIBONUCLEASE CAS2"/>
    <property type="match status" value="1"/>
</dbReference>
<dbReference type="PANTHER" id="PTHR34405:SF3">
    <property type="entry name" value="CRISPR-ASSOCIATED ENDORIBONUCLEASE CAS2 3"/>
    <property type="match status" value="1"/>
</dbReference>
<dbReference type="InterPro" id="IPR019199">
    <property type="entry name" value="Virulence_VapD/CRISPR_Cas2"/>
</dbReference>
<dbReference type="GO" id="GO:0051607">
    <property type="term" value="P:defense response to virus"/>
    <property type="evidence" value="ECO:0007669"/>
    <property type="project" value="UniProtKB-UniRule"/>
</dbReference>
<dbReference type="NCBIfam" id="TIGR01573">
    <property type="entry name" value="cas2"/>
    <property type="match status" value="1"/>
</dbReference>
<keyword evidence="7 9" id="KW-0460">Magnesium</keyword>
<evidence type="ECO:0000313" key="10">
    <source>
        <dbReference type="EMBL" id="SFK47766.1"/>
    </source>
</evidence>
<dbReference type="HAMAP" id="MF_01471">
    <property type="entry name" value="Cas2"/>
    <property type="match status" value="1"/>
</dbReference>
<comment type="function">
    <text evidence="9">CRISPR (clustered regularly interspaced short palindromic repeat), is an adaptive immune system that provides protection against mobile genetic elements (viruses, transposable elements and conjugative plasmids). CRISPR clusters contain sequences complementary to antecedent mobile elements and target invading nucleic acids. CRISPR clusters are transcribed and processed into CRISPR RNA (crRNA). Functions as a ssRNA-specific endoribonuclease. Involved in the integration of spacer DNA into the CRISPR cassette.</text>
</comment>
<feature type="binding site" evidence="9">
    <location>
        <position position="29"/>
    </location>
    <ligand>
        <name>Mg(2+)</name>
        <dbReference type="ChEBI" id="CHEBI:18420"/>
        <note>catalytic</note>
    </ligand>
</feature>
<evidence type="ECO:0000256" key="7">
    <source>
        <dbReference type="ARBA" id="ARBA00022842"/>
    </source>
</evidence>
<dbReference type="GO" id="GO:0046872">
    <property type="term" value="F:metal ion binding"/>
    <property type="evidence" value="ECO:0007669"/>
    <property type="project" value="UniProtKB-UniRule"/>
</dbReference>
<dbReference type="Proteomes" id="UP000243374">
    <property type="component" value="Unassembled WGS sequence"/>
</dbReference>
<dbReference type="AlphaFoldDB" id="A0A662ZCR1"/>
<name>A0A662ZCR1_9GAMM</name>
<dbReference type="CDD" id="cd09725">
    <property type="entry name" value="Cas2_I_II_III"/>
    <property type="match status" value="1"/>
</dbReference>
<dbReference type="Pfam" id="PF09827">
    <property type="entry name" value="CRISPR_Cas2"/>
    <property type="match status" value="1"/>
</dbReference>
<evidence type="ECO:0000256" key="2">
    <source>
        <dbReference type="ARBA" id="ARBA00009959"/>
    </source>
</evidence>
<evidence type="ECO:0000256" key="5">
    <source>
        <dbReference type="ARBA" id="ARBA00022759"/>
    </source>
</evidence>
<keyword evidence="11" id="KW-1185">Reference proteome</keyword>
<dbReference type="SUPFAM" id="SSF143430">
    <property type="entry name" value="TTP0101/SSO1404-like"/>
    <property type="match status" value="1"/>
</dbReference>
<evidence type="ECO:0000256" key="6">
    <source>
        <dbReference type="ARBA" id="ARBA00022801"/>
    </source>
</evidence>
<comment type="subunit">
    <text evidence="9">Homodimer, forms a heterotetramer with a Cas1 homodimer.</text>
</comment>
<dbReference type="EC" id="3.1.-.-" evidence="9"/>
<dbReference type="OrthoDB" id="9798176at2"/>
<dbReference type="InterPro" id="IPR021127">
    <property type="entry name" value="CRISPR_associated_Cas2"/>
</dbReference>
<evidence type="ECO:0000256" key="9">
    <source>
        <dbReference type="HAMAP-Rule" id="MF_01471"/>
    </source>
</evidence>
<gene>
    <name evidence="9" type="primary">cas2</name>
    <name evidence="10" type="ORF">SAMN04487865_10858</name>
</gene>
<sequence>MRASDTHRFLEKCIKVTDDHQYMVLIAYDISSNRRRNRISTILKNFGFRIQYSVFEATLSRDSLKTLREKIVNYLEEHDNLKIFCLANSSKSWEYGKSDLESNNLTDNKIIIC</sequence>
<evidence type="ECO:0000256" key="4">
    <source>
        <dbReference type="ARBA" id="ARBA00022723"/>
    </source>
</evidence>
<keyword evidence="8 9" id="KW-0051">Antiviral defense</keyword>
<protein>
    <recommendedName>
        <fullName evidence="9">CRISPR-associated endoribonuclease Cas2</fullName>
        <ecNumber evidence="9">3.1.-.-</ecNumber>
    </recommendedName>
</protein>
<keyword evidence="6 9" id="KW-0378">Hydrolase</keyword>
<dbReference type="GO" id="GO:0004521">
    <property type="term" value="F:RNA endonuclease activity"/>
    <property type="evidence" value="ECO:0007669"/>
    <property type="project" value="InterPro"/>
</dbReference>
<dbReference type="EMBL" id="FOSF01000085">
    <property type="protein sequence ID" value="SFK47766.1"/>
    <property type="molecule type" value="Genomic_DNA"/>
</dbReference>
<reference evidence="10 11" key="1">
    <citation type="submission" date="2016-10" db="EMBL/GenBank/DDBJ databases">
        <authorList>
            <person name="Varghese N."/>
            <person name="Submissions S."/>
        </authorList>
    </citation>
    <scope>NUCLEOTIDE SEQUENCE [LARGE SCALE GENOMIC DNA]</scope>
    <source>
        <strain evidence="10 11">22B</strain>
    </source>
</reference>
<comment type="similarity">
    <text evidence="2 9">Belongs to the CRISPR-associated endoribonuclease Cas2 protein family.</text>
</comment>
<evidence type="ECO:0000313" key="11">
    <source>
        <dbReference type="Proteomes" id="UP000243374"/>
    </source>
</evidence>
<evidence type="ECO:0000256" key="8">
    <source>
        <dbReference type="ARBA" id="ARBA00023118"/>
    </source>
</evidence>
<keyword evidence="5 9" id="KW-0255">Endonuclease</keyword>